<keyword evidence="2" id="KW-1185">Reference proteome</keyword>
<comment type="caution">
    <text evidence="1">The sequence shown here is derived from an EMBL/GenBank/DDBJ whole genome shotgun (WGS) entry which is preliminary data.</text>
</comment>
<organism evidence="1 2">
    <name type="scientific">Paraglomus occultum</name>
    <dbReference type="NCBI Taxonomy" id="144539"/>
    <lineage>
        <taxon>Eukaryota</taxon>
        <taxon>Fungi</taxon>
        <taxon>Fungi incertae sedis</taxon>
        <taxon>Mucoromycota</taxon>
        <taxon>Glomeromycotina</taxon>
        <taxon>Glomeromycetes</taxon>
        <taxon>Paraglomerales</taxon>
        <taxon>Paraglomeraceae</taxon>
        <taxon>Paraglomus</taxon>
    </lineage>
</organism>
<reference evidence="1" key="1">
    <citation type="submission" date="2021-06" db="EMBL/GenBank/DDBJ databases">
        <authorList>
            <person name="Kallberg Y."/>
            <person name="Tangrot J."/>
            <person name="Rosling A."/>
        </authorList>
    </citation>
    <scope>NUCLEOTIDE SEQUENCE</scope>
    <source>
        <strain evidence="1">IA702</strain>
    </source>
</reference>
<dbReference type="OrthoDB" id="1681166at2759"/>
<dbReference type="AlphaFoldDB" id="A0A9N8Z050"/>
<dbReference type="EMBL" id="CAJVPJ010000041">
    <property type="protein sequence ID" value="CAG8464116.1"/>
    <property type="molecule type" value="Genomic_DNA"/>
</dbReference>
<evidence type="ECO:0000313" key="1">
    <source>
        <dbReference type="EMBL" id="CAG8464116.1"/>
    </source>
</evidence>
<gene>
    <name evidence="1" type="ORF">POCULU_LOCUS712</name>
</gene>
<evidence type="ECO:0000313" key="2">
    <source>
        <dbReference type="Proteomes" id="UP000789572"/>
    </source>
</evidence>
<name>A0A9N8Z050_9GLOM</name>
<proteinExistence type="predicted"/>
<sequence length="148" mass="16539">MQQPPQSLPTPIPQFVVLHDQLQQSWKHPIVHYVFEEEPFPMGVPKDHCVVVDITEDGDAVADVHSYSHRFQVTGCKISSTPQLGAPSRESAASLMLTIEGLTASNVTEPIIKSPPQSMQHRSGNADEMDQVSNIYGLDELLYDFKRR</sequence>
<accession>A0A9N8Z050</accession>
<protein>
    <submittedName>
        <fullName evidence="1">3629_t:CDS:1</fullName>
    </submittedName>
</protein>
<dbReference type="Proteomes" id="UP000789572">
    <property type="component" value="Unassembled WGS sequence"/>
</dbReference>